<reference evidence="2" key="1">
    <citation type="journal article" date="2021" name="Proc. Natl. Acad. Sci. U.S.A.">
        <title>A Catalog of Tens of Thousands of Viruses from Human Metagenomes Reveals Hidden Associations with Chronic Diseases.</title>
        <authorList>
            <person name="Tisza M.J."/>
            <person name="Buck C.B."/>
        </authorList>
    </citation>
    <scope>NUCLEOTIDE SEQUENCE</scope>
    <source>
        <strain evidence="2">CtlHW5</strain>
    </source>
</reference>
<proteinExistence type="predicted"/>
<feature type="transmembrane region" description="Helical" evidence="1">
    <location>
        <begin position="20"/>
        <end position="37"/>
    </location>
</feature>
<organism evidence="2">
    <name type="scientific">Myoviridae sp. ctlHW5</name>
    <dbReference type="NCBI Taxonomy" id="2826691"/>
    <lineage>
        <taxon>Viruses</taxon>
        <taxon>Duplodnaviria</taxon>
        <taxon>Heunggongvirae</taxon>
        <taxon>Uroviricota</taxon>
        <taxon>Caudoviricetes</taxon>
    </lineage>
</organism>
<name>A0A8S5N7C5_9CAUD</name>
<accession>A0A8S5N7C5</accession>
<evidence type="ECO:0000313" key="2">
    <source>
        <dbReference type="EMBL" id="DAD90569.1"/>
    </source>
</evidence>
<keyword evidence="1" id="KW-0812">Transmembrane</keyword>
<sequence length="47" mass="5254">MLFCLPKCPPKCPPNLKKEVFSGVLLTLIFGVLYRAFQWALKGSLSV</sequence>
<dbReference type="EMBL" id="BK015089">
    <property type="protein sequence ID" value="DAD90569.1"/>
    <property type="molecule type" value="Genomic_DNA"/>
</dbReference>
<keyword evidence="1" id="KW-0472">Membrane</keyword>
<keyword evidence="1" id="KW-1133">Transmembrane helix</keyword>
<evidence type="ECO:0000256" key="1">
    <source>
        <dbReference type="SAM" id="Phobius"/>
    </source>
</evidence>
<protein>
    <submittedName>
        <fullName evidence="2">Late cornified envelope</fullName>
    </submittedName>
</protein>